<feature type="transmembrane region" description="Helical" evidence="8">
    <location>
        <begin position="296"/>
        <end position="324"/>
    </location>
</feature>
<evidence type="ECO:0000256" key="3">
    <source>
        <dbReference type="ARBA" id="ARBA00022692"/>
    </source>
</evidence>
<organism evidence="9 10">
    <name type="scientific">Tilletia controversa</name>
    <name type="common">dwarf bunt fungus</name>
    <dbReference type="NCBI Taxonomy" id="13291"/>
    <lineage>
        <taxon>Eukaryota</taxon>
        <taxon>Fungi</taxon>
        <taxon>Dikarya</taxon>
        <taxon>Basidiomycota</taxon>
        <taxon>Ustilaginomycotina</taxon>
        <taxon>Exobasidiomycetes</taxon>
        <taxon>Tilletiales</taxon>
        <taxon>Tilletiaceae</taxon>
        <taxon>Tilletia</taxon>
    </lineage>
</organism>
<dbReference type="Pfam" id="PF00474">
    <property type="entry name" value="SSF"/>
    <property type="match status" value="1"/>
</dbReference>
<reference evidence="9" key="2">
    <citation type="journal article" date="2019" name="IMA Fungus">
        <title>Genome sequencing and comparison of five Tilletia species to identify candidate genes for the detection of regulated species infecting wheat.</title>
        <authorList>
            <person name="Nguyen H.D.T."/>
            <person name="Sultana T."/>
            <person name="Kesanakurti P."/>
            <person name="Hambleton S."/>
        </authorList>
    </citation>
    <scope>NUCLEOTIDE SEQUENCE</scope>
    <source>
        <strain evidence="9">DAOMC 236426</strain>
    </source>
</reference>
<feature type="transmembrane region" description="Helical" evidence="8">
    <location>
        <begin position="361"/>
        <end position="387"/>
    </location>
</feature>
<dbReference type="EMBL" id="LWDE02000171">
    <property type="protein sequence ID" value="KAE8252318.1"/>
    <property type="molecule type" value="Genomic_DNA"/>
</dbReference>
<feature type="transmembrane region" description="Helical" evidence="8">
    <location>
        <begin position="436"/>
        <end position="458"/>
    </location>
</feature>
<feature type="transmembrane region" description="Helical" evidence="8">
    <location>
        <begin position="94"/>
        <end position="114"/>
    </location>
</feature>
<dbReference type="InterPro" id="IPR001734">
    <property type="entry name" value="Na/solute_symporter"/>
</dbReference>
<protein>
    <recommendedName>
        <fullName evidence="11">Urea active transporter</fullName>
    </recommendedName>
</protein>
<evidence type="ECO:0000256" key="6">
    <source>
        <dbReference type="RuleBase" id="RU362091"/>
    </source>
</evidence>
<feature type="compositionally biased region" description="Polar residues" evidence="7">
    <location>
        <begin position="696"/>
        <end position="711"/>
    </location>
</feature>
<reference evidence="9" key="1">
    <citation type="submission" date="2016-04" db="EMBL/GenBank/DDBJ databases">
        <authorList>
            <person name="Nguyen H.D."/>
            <person name="Samba Siva P."/>
            <person name="Cullis J."/>
            <person name="Levesque C.A."/>
            <person name="Hambleton S."/>
        </authorList>
    </citation>
    <scope>NUCLEOTIDE SEQUENCE</scope>
    <source>
        <strain evidence="9">DAOMC 236426</strain>
    </source>
</reference>
<dbReference type="AlphaFoldDB" id="A0A8X7MY13"/>
<gene>
    <name evidence="9" type="ORF">A4X06_0g2279</name>
</gene>
<evidence type="ECO:0000256" key="7">
    <source>
        <dbReference type="SAM" id="MobiDB-lite"/>
    </source>
</evidence>
<proteinExistence type="inferred from homology"/>
<comment type="subcellular location">
    <subcellularLocation>
        <location evidence="1">Membrane</location>
        <topology evidence="1">Multi-pass membrane protein</topology>
    </subcellularLocation>
</comment>
<feature type="transmembrane region" description="Helical" evidence="8">
    <location>
        <begin position="20"/>
        <end position="40"/>
    </location>
</feature>
<dbReference type="Gene3D" id="1.20.1730.10">
    <property type="entry name" value="Sodium/glucose cotransporter"/>
    <property type="match status" value="1"/>
</dbReference>
<comment type="caution">
    <text evidence="9">The sequence shown here is derived from an EMBL/GenBank/DDBJ whole genome shotgun (WGS) entry which is preliminary data.</text>
</comment>
<keyword evidence="10" id="KW-1185">Reference proteome</keyword>
<feature type="region of interest" description="Disordered" evidence="7">
    <location>
        <begin position="663"/>
        <end position="711"/>
    </location>
</feature>
<dbReference type="InterPro" id="IPR031155">
    <property type="entry name" value="DUR"/>
</dbReference>
<keyword evidence="4 8" id="KW-1133">Transmembrane helix</keyword>
<feature type="transmembrane region" description="Helical" evidence="8">
    <location>
        <begin position="165"/>
        <end position="190"/>
    </location>
</feature>
<evidence type="ECO:0000256" key="5">
    <source>
        <dbReference type="ARBA" id="ARBA00023136"/>
    </source>
</evidence>
<evidence type="ECO:0008006" key="11">
    <source>
        <dbReference type="Google" id="ProtNLM"/>
    </source>
</evidence>
<evidence type="ECO:0000256" key="1">
    <source>
        <dbReference type="ARBA" id="ARBA00004141"/>
    </source>
</evidence>
<sequence>MAMDPSQAVPAALSQGWGYGVTLGFGFAFAIGMIGVTHLLKKFNGEDNSEFEYYATAGRNVGTGLTATAVISSWGWSTALLSSSVVAYNYGVGGSWWFAGGCLVQICLFAVLAIQSKLKTPHAHTVLEVVRVRYGRTAHWVYMFLCLINNLIAVCNMLLGASAAISALTGMSTIAANFLLPTGVCLYTITGGLKATFITDWLHTVALLLIVVYLSIKTVTNPYLNEGGGLDRFYELLVQAGQTSPVSGNQNGSYLTMTSKSAVEFGILHTLGNFGLVVMDSSYWQKAYSADIAAAVPGYIIGGILYFGFVWALGTVAGLGGVALTSNPAWPAFGRMLNESELANGLVLPYSTQVVAGKGGAVAVVIVIFMAVTSTTSAQLVAVSSIISSDVYHTYIRPDASEKDVINVSRWACVGFAIFAAGFSTMLFEIGLSLTWTLYFLGIIVCPGGLTLVWTVLWKKQTREAAIVSPLVGMAAGLATWLAVSNHRGNGVISVATTGDLLSCLYGTIVSAFLPAILSPIISYLRPSDDFAWEKFSEIKLISDQAHKAGEEEGEAETVINSETEAISPEQRAFMERQTWIAGGMGAFLYVGIWIIWPFAMYGSKYEFSLPFFRGWIITSIIWAFIALLFVFFVPPIQGRHVIFRLVRGLLSKDKNLVFKKNQRSSKRESGSTVAGNVRGDGDVVEKGERLITTPPGLTSSESTSVNEKTA</sequence>
<feature type="transmembrane region" description="Helical" evidence="8">
    <location>
        <begin position="504"/>
        <end position="525"/>
    </location>
</feature>
<dbReference type="GO" id="GO:0005886">
    <property type="term" value="C:plasma membrane"/>
    <property type="evidence" value="ECO:0007669"/>
    <property type="project" value="TreeGrafter"/>
</dbReference>
<dbReference type="PANTHER" id="PTHR46154:SF1">
    <property type="entry name" value="ACTIVE TRANSPORTER, PUTATIVE (AFU_ORTHOLOGUE AFUA_1G17570)-RELATED"/>
    <property type="match status" value="1"/>
</dbReference>
<keyword evidence="3 8" id="KW-0812">Transmembrane</keyword>
<feature type="compositionally biased region" description="Basic and acidic residues" evidence="7">
    <location>
        <begin position="680"/>
        <end position="690"/>
    </location>
</feature>
<feature type="transmembrane region" description="Helical" evidence="8">
    <location>
        <begin position="61"/>
        <end position="88"/>
    </location>
</feature>
<dbReference type="PANTHER" id="PTHR46154">
    <property type="match status" value="1"/>
</dbReference>
<dbReference type="Proteomes" id="UP000077684">
    <property type="component" value="Unassembled WGS sequence"/>
</dbReference>
<dbReference type="CDD" id="cd11476">
    <property type="entry name" value="SLC5sbd_DUR3"/>
    <property type="match status" value="1"/>
</dbReference>
<dbReference type="PROSITE" id="PS50283">
    <property type="entry name" value="NA_SOLUT_SYMP_3"/>
    <property type="match status" value="1"/>
</dbReference>
<feature type="transmembrane region" description="Helical" evidence="8">
    <location>
        <begin position="465"/>
        <end position="484"/>
    </location>
</feature>
<evidence type="ECO:0000256" key="8">
    <source>
        <dbReference type="SAM" id="Phobius"/>
    </source>
</evidence>
<comment type="similarity">
    <text evidence="2 6">Belongs to the sodium:solute symporter (SSF) (TC 2.A.21) family.</text>
</comment>
<feature type="transmembrane region" description="Helical" evidence="8">
    <location>
        <begin position="408"/>
        <end position="430"/>
    </location>
</feature>
<feature type="transmembrane region" description="Helical" evidence="8">
    <location>
        <begin position="197"/>
        <end position="216"/>
    </location>
</feature>
<evidence type="ECO:0000256" key="2">
    <source>
        <dbReference type="ARBA" id="ARBA00006434"/>
    </source>
</evidence>
<keyword evidence="5 8" id="KW-0472">Membrane</keyword>
<evidence type="ECO:0000313" key="10">
    <source>
        <dbReference type="Proteomes" id="UP000077684"/>
    </source>
</evidence>
<dbReference type="InterPro" id="IPR038377">
    <property type="entry name" value="Na/Glc_symporter_sf"/>
</dbReference>
<feature type="transmembrane region" description="Helical" evidence="8">
    <location>
        <begin position="580"/>
        <end position="600"/>
    </location>
</feature>
<feature type="transmembrane region" description="Helical" evidence="8">
    <location>
        <begin position="140"/>
        <end position="159"/>
    </location>
</feature>
<evidence type="ECO:0000313" key="9">
    <source>
        <dbReference type="EMBL" id="KAE8252318.1"/>
    </source>
</evidence>
<accession>A0A8X7MY13</accession>
<dbReference type="NCBIfam" id="TIGR00813">
    <property type="entry name" value="sss"/>
    <property type="match status" value="1"/>
</dbReference>
<dbReference type="GO" id="GO:0015204">
    <property type="term" value="F:urea transmembrane transporter activity"/>
    <property type="evidence" value="ECO:0007669"/>
    <property type="project" value="InterPro"/>
</dbReference>
<evidence type="ECO:0000256" key="4">
    <source>
        <dbReference type="ARBA" id="ARBA00022989"/>
    </source>
</evidence>
<name>A0A8X7MY13_9BASI</name>
<feature type="transmembrane region" description="Helical" evidence="8">
    <location>
        <begin position="612"/>
        <end position="635"/>
    </location>
</feature>
<feature type="transmembrane region" description="Helical" evidence="8">
    <location>
        <begin position="265"/>
        <end position="284"/>
    </location>
</feature>